<evidence type="ECO:0000313" key="3">
    <source>
        <dbReference type="EMBL" id="KAK1010226.1"/>
    </source>
</evidence>
<dbReference type="EMBL" id="JASUXU010000015">
    <property type="protein sequence ID" value="KAK0322847.1"/>
    <property type="molecule type" value="Genomic_DNA"/>
</dbReference>
<proteinExistence type="predicted"/>
<accession>A0AAN6FSP6</accession>
<reference evidence="3" key="2">
    <citation type="submission" date="2023-06" db="EMBL/GenBank/DDBJ databases">
        <title>Black Yeasts Isolated from many extreme environments.</title>
        <authorList>
            <person name="Coleine C."/>
            <person name="Stajich J.E."/>
            <person name="Selbmann L."/>
        </authorList>
    </citation>
    <scope>NUCLEOTIDE SEQUENCE</scope>
    <source>
        <strain evidence="3">CCFEE 5200</strain>
    </source>
</reference>
<dbReference type="Proteomes" id="UP001175353">
    <property type="component" value="Unassembled WGS sequence"/>
</dbReference>
<comment type="caution">
    <text evidence="2">The sequence shown here is derived from an EMBL/GenBank/DDBJ whole genome shotgun (WGS) entry which is preliminary data.</text>
</comment>
<feature type="region of interest" description="Disordered" evidence="1">
    <location>
        <begin position="242"/>
        <end position="294"/>
    </location>
</feature>
<dbReference type="AlphaFoldDB" id="A0AAN6FSP6"/>
<evidence type="ECO:0000313" key="2">
    <source>
        <dbReference type="EMBL" id="KAK0322847.1"/>
    </source>
</evidence>
<name>A0AAN6FSP6_9PEZI</name>
<reference evidence="2" key="1">
    <citation type="submission" date="2021-12" db="EMBL/GenBank/DDBJ databases">
        <title>Black yeast isolated from Biological Soil Crust.</title>
        <authorList>
            <person name="Kurbessoian T."/>
        </authorList>
    </citation>
    <scope>NUCLEOTIDE SEQUENCE</scope>
    <source>
        <strain evidence="2">CCFEE 5208</strain>
    </source>
</reference>
<protein>
    <submittedName>
        <fullName evidence="2">Uncharacterized protein</fullName>
    </submittedName>
</protein>
<feature type="compositionally biased region" description="Polar residues" evidence="1">
    <location>
        <begin position="568"/>
        <end position="589"/>
    </location>
</feature>
<organism evidence="2 4">
    <name type="scientific">Friedmanniomyces endolithicus</name>
    <dbReference type="NCBI Taxonomy" id="329885"/>
    <lineage>
        <taxon>Eukaryota</taxon>
        <taxon>Fungi</taxon>
        <taxon>Dikarya</taxon>
        <taxon>Ascomycota</taxon>
        <taxon>Pezizomycotina</taxon>
        <taxon>Dothideomycetes</taxon>
        <taxon>Dothideomycetidae</taxon>
        <taxon>Mycosphaerellales</taxon>
        <taxon>Teratosphaeriaceae</taxon>
        <taxon>Friedmanniomyces</taxon>
    </lineage>
</organism>
<dbReference type="Proteomes" id="UP001168146">
    <property type="component" value="Unassembled WGS sequence"/>
</dbReference>
<evidence type="ECO:0000313" key="5">
    <source>
        <dbReference type="Proteomes" id="UP001175353"/>
    </source>
</evidence>
<evidence type="ECO:0000256" key="1">
    <source>
        <dbReference type="SAM" id="MobiDB-lite"/>
    </source>
</evidence>
<keyword evidence="5" id="KW-1185">Reference proteome</keyword>
<feature type="region of interest" description="Disordered" evidence="1">
    <location>
        <begin position="1"/>
        <end position="57"/>
    </location>
</feature>
<gene>
    <name evidence="2" type="ORF">LTR82_006304</name>
    <name evidence="3" type="ORF">LTR91_002622</name>
</gene>
<feature type="region of interest" description="Disordered" evidence="1">
    <location>
        <begin position="568"/>
        <end position="605"/>
    </location>
</feature>
<feature type="compositionally biased region" description="Low complexity" evidence="1">
    <location>
        <begin position="594"/>
        <end position="605"/>
    </location>
</feature>
<dbReference type="EMBL" id="JAUJLE010000012">
    <property type="protein sequence ID" value="KAK1010226.1"/>
    <property type="molecule type" value="Genomic_DNA"/>
</dbReference>
<evidence type="ECO:0000313" key="4">
    <source>
        <dbReference type="Proteomes" id="UP001168146"/>
    </source>
</evidence>
<feature type="region of interest" description="Disordered" evidence="1">
    <location>
        <begin position="626"/>
        <end position="651"/>
    </location>
</feature>
<sequence length="717" mass="77626">MPTPPESEISEYPPVQDASTVGGAPSIARETLERHQYSVFPSAQHKRKMSGGEYEDHGAKRLRNEFTEDPDDHEGAETSFFELQIEEEIPAGFQGMDVGLEHASGYSYFTPYYTNPIQEEDATATRDATPTAGLKFAGFNGMLTDISEGAWSYDTSSAMGDSPKIGAESDMKQLHGVNYAASEIKPLSGRSGKLQLTWYATGGLTADEPREVDTLRDPFALEKEDGASIHGLIKQTANMSTTNDIDMTAAPGSPRDLTDPESEINKRSSSELKPTFTSPRGLHNDGYQVEPPNTAAPITNVHVANLYTQGPPSAPPPYWPNNGDVGGNVHGYSHPLPNSNQPPYSYYYTPGAPYQMQQMVHRPMLPLNNAMQTQASGDLHSNQVLPATHPGLAQFTPDERLRIVHTTEPDHGQILKHYKLGYHTKTARNTRDAPKSKAKVPQAGGKITEVWRCAKSACSFCNLVAHGYTDLTEALAFAHGITGVVGLKKSYKEKGTTAVSAQQHSTATNSYTPATNGHIPATNSHTPATNSHTPAMNGVPGHVANHTSYHDTMLHIASSGYFARPAGQSLQASHAPQMPVTSSATNHGPQRSEAMSAQSSATSTTAPRLTYPVTNTRQMMVDRTTGYENPPSRQSLARHVSGPDNVTTTSYGAETVSPHMLMLRPESEDVMSWTEASSSPEDAYLDVDDTYIISASPYPSEYMEANVRALMAESAPM</sequence>